<keyword evidence="3" id="KW-1185">Reference proteome</keyword>
<feature type="compositionally biased region" description="Basic residues" evidence="1">
    <location>
        <begin position="1"/>
        <end position="21"/>
    </location>
</feature>
<sequence length="95" mass="10167">MAARSGARRSSARRDRPRPRSRRDEAQSGGGGRTRSPPRVYLPGSGPPLGPDEELVMDEEAYVLYHRTPVLWGRPLTCGAAPNGPPPAVGQPSVP</sequence>
<name>A0A8B9RTU0_9AVES</name>
<feature type="region of interest" description="Disordered" evidence="1">
    <location>
        <begin position="1"/>
        <end position="53"/>
    </location>
</feature>
<protein>
    <submittedName>
        <fullName evidence="2">Uncharacterized protein</fullName>
    </submittedName>
</protein>
<dbReference type="Ensembl" id="ENSANIT00000010415.1">
    <property type="protein sequence ID" value="ENSANIP00000010070.1"/>
    <property type="gene ID" value="ENSANIG00000006800.1"/>
</dbReference>
<reference evidence="2" key="2">
    <citation type="submission" date="2025-09" db="UniProtKB">
        <authorList>
            <consortium name="Ensembl"/>
        </authorList>
    </citation>
    <scope>IDENTIFICATION</scope>
</reference>
<evidence type="ECO:0000256" key="1">
    <source>
        <dbReference type="SAM" id="MobiDB-lite"/>
    </source>
</evidence>
<dbReference type="AlphaFoldDB" id="A0A8B9RTU0"/>
<reference evidence="2" key="1">
    <citation type="submission" date="2025-08" db="UniProtKB">
        <authorList>
            <consortium name="Ensembl"/>
        </authorList>
    </citation>
    <scope>IDENTIFICATION</scope>
</reference>
<accession>A0A8B9RTU0</accession>
<organism evidence="2 3">
    <name type="scientific">Accipiter nisus</name>
    <name type="common">Eurasian sparrowhawk</name>
    <dbReference type="NCBI Taxonomy" id="211598"/>
    <lineage>
        <taxon>Eukaryota</taxon>
        <taxon>Metazoa</taxon>
        <taxon>Chordata</taxon>
        <taxon>Craniata</taxon>
        <taxon>Vertebrata</taxon>
        <taxon>Euteleostomi</taxon>
        <taxon>Archelosauria</taxon>
        <taxon>Archosauria</taxon>
        <taxon>Dinosauria</taxon>
        <taxon>Saurischia</taxon>
        <taxon>Theropoda</taxon>
        <taxon>Coelurosauria</taxon>
        <taxon>Aves</taxon>
        <taxon>Neognathae</taxon>
        <taxon>Neoaves</taxon>
        <taxon>Telluraves</taxon>
        <taxon>Accipitrimorphae</taxon>
        <taxon>Accipitriformes</taxon>
        <taxon>Accipitridae</taxon>
        <taxon>Accipitrinae</taxon>
        <taxon>Accipiter</taxon>
    </lineage>
</organism>
<proteinExistence type="predicted"/>
<evidence type="ECO:0000313" key="3">
    <source>
        <dbReference type="Proteomes" id="UP000694541"/>
    </source>
</evidence>
<dbReference type="Proteomes" id="UP000694541">
    <property type="component" value="Unplaced"/>
</dbReference>
<evidence type="ECO:0000313" key="2">
    <source>
        <dbReference type="Ensembl" id="ENSANIP00000010070.1"/>
    </source>
</evidence>